<dbReference type="AlphaFoldDB" id="A0A0G0ANX2"/>
<evidence type="ECO:0000256" key="1">
    <source>
        <dbReference type="ARBA" id="ARBA00009986"/>
    </source>
</evidence>
<comment type="catalytic activity">
    <reaction evidence="4">
        <text>an aldehyde + NAD(+) + H2O = a carboxylate + NADH + 2 H(+)</text>
        <dbReference type="Rhea" id="RHEA:16185"/>
        <dbReference type="ChEBI" id="CHEBI:15377"/>
        <dbReference type="ChEBI" id="CHEBI:15378"/>
        <dbReference type="ChEBI" id="CHEBI:17478"/>
        <dbReference type="ChEBI" id="CHEBI:29067"/>
        <dbReference type="ChEBI" id="CHEBI:57540"/>
        <dbReference type="ChEBI" id="CHEBI:57945"/>
        <dbReference type="EC" id="1.2.1.3"/>
    </reaction>
</comment>
<evidence type="ECO:0000313" key="8">
    <source>
        <dbReference type="EMBL" id="KKP06199.1"/>
    </source>
</evidence>
<protein>
    <recommendedName>
        <fullName evidence="3">aldehyde dehydrogenase (NAD(+))</fullName>
        <ecNumber evidence="3">1.2.1.3</ecNumber>
    </recommendedName>
</protein>
<dbReference type="FunFam" id="3.40.605.10:FF:000007">
    <property type="entry name" value="NAD/NADP-dependent betaine aldehyde dehydrogenase"/>
    <property type="match status" value="1"/>
</dbReference>
<evidence type="ECO:0000256" key="2">
    <source>
        <dbReference type="ARBA" id="ARBA00023002"/>
    </source>
</evidence>
<keyword evidence="2 6" id="KW-0560">Oxidoreductase</keyword>
<comment type="similarity">
    <text evidence="1 6">Belongs to the aldehyde dehydrogenase family.</text>
</comment>
<name>A0A0G0ANX2_TRIHA</name>
<evidence type="ECO:0000256" key="5">
    <source>
        <dbReference type="PROSITE-ProRule" id="PRU10007"/>
    </source>
</evidence>
<dbReference type="SUPFAM" id="SSF53720">
    <property type="entry name" value="ALDH-like"/>
    <property type="match status" value="1"/>
</dbReference>
<dbReference type="FunFam" id="3.40.309.10:FF:000012">
    <property type="entry name" value="Betaine aldehyde dehydrogenase"/>
    <property type="match status" value="1"/>
</dbReference>
<sequence length="491" mass="51839">MTPTITQTNLYINGEYVPSVKGETLSIYSPNDDSLVTDKIQAGSEADVDKAVAAAKAAFPAWRNTAGSERGRLMLRFADLLEASTERMAELESVAMGQPVSVAKKAIAGGLSVWRYYAGWAGKIRGDSFMPTEADGSYKLVQYEPLGVCAGICAWNGSHGLAAWKLAPALAAGNTYVLKPSEKSPLALLEYGRLFAEAGFPPGVVNIVPGAGPTGSAIAGHMDIAKVAFTGSAAVGRAVMRAAAASNLKTVTLELGGKSPALVFADADLANAVQHTSAGFLRNSGQVCFASSRVLVHESVADEYVRGVKAAFEAARLQMAHSLRPETVYGPVADRKQFERIMGFLDHAKAEGTQVLAGGGRLGDQGTFIEPTVFLNPDLGSRVYREEIFGPVLSINTFRDEDEAVRLANDTSYGLGSSVYTSDMGRALRVADKMDAGTVGINGVFITSAQTPFGGFKQSGTGKESGEEGLRAYLRAKTIHINMHPLSSAKQ</sequence>
<organism evidence="8 9">
    <name type="scientific">Trichoderma harzianum</name>
    <name type="common">Hypocrea lixii</name>
    <dbReference type="NCBI Taxonomy" id="5544"/>
    <lineage>
        <taxon>Eukaryota</taxon>
        <taxon>Fungi</taxon>
        <taxon>Dikarya</taxon>
        <taxon>Ascomycota</taxon>
        <taxon>Pezizomycotina</taxon>
        <taxon>Sordariomycetes</taxon>
        <taxon>Hypocreomycetidae</taxon>
        <taxon>Hypocreales</taxon>
        <taxon>Hypocreaceae</taxon>
        <taxon>Trichoderma</taxon>
    </lineage>
</organism>
<dbReference type="InterPro" id="IPR016163">
    <property type="entry name" value="Ald_DH_C"/>
</dbReference>
<feature type="domain" description="Aldehyde dehydrogenase" evidence="7">
    <location>
        <begin position="19"/>
        <end position="479"/>
    </location>
</feature>
<dbReference type="OrthoDB" id="310895at2759"/>
<proteinExistence type="inferred from homology"/>
<dbReference type="InterPro" id="IPR029510">
    <property type="entry name" value="Ald_DH_CS_GLU"/>
</dbReference>
<dbReference type="Gene3D" id="3.40.605.10">
    <property type="entry name" value="Aldehyde Dehydrogenase, Chain A, domain 1"/>
    <property type="match status" value="1"/>
</dbReference>
<dbReference type="OMA" id="PWNSNAG"/>
<dbReference type="PANTHER" id="PTHR11699">
    <property type="entry name" value="ALDEHYDE DEHYDROGENASE-RELATED"/>
    <property type="match status" value="1"/>
</dbReference>
<dbReference type="Pfam" id="PF00171">
    <property type="entry name" value="Aldedh"/>
    <property type="match status" value="1"/>
</dbReference>
<feature type="active site" evidence="5">
    <location>
        <position position="254"/>
    </location>
</feature>
<dbReference type="Gene3D" id="3.40.309.10">
    <property type="entry name" value="Aldehyde Dehydrogenase, Chain A, domain 2"/>
    <property type="match status" value="1"/>
</dbReference>
<evidence type="ECO:0000256" key="3">
    <source>
        <dbReference type="ARBA" id="ARBA00024226"/>
    </source>
</evidence>
<evidence type="ECO:0000256" key="4">
    <source>
        <dbReference type="ARBA" id="ARBA00049194"/>
    </source>
</evidence>
<reference evidence="9" key="1">
    <citation type="journal article" date="2015" name="Genome Announc.">
        <title>Draft whole-genome sequence of the biocontrol agent Trichoderma harzianum T6776.</title>
        <authorList>
            <person name="Baroncelli R."/>
            <person name="Piaggeschi G."/>
            <person name="Fiorini L."/>
            <person name="Bertolini E."/>
            <person name="Zapparata A."/>
            <person name="Pe M.E."/>
            <person name="Sarrocco S."/>
            <person name="Vannacci G."/>
        </authorList>
    </citation>
    <scope>NUCLEOTIDE SEQUENCE [LARGE SCALE GENOMIC DNA]</scope>
    <source>
        <strain evidence="9">T6776</strain>
    </source>
</reference>
<dbReference type="Proteomes" id="UP000034112">
    <property type="component" value="Unassembled WGS sequence"/>
</dbReference>
<dbReference type="PROSITE" id="PS00687">
    <property type="entry name" value="ALDEHYDE_DEHYDR_GLU"/>
    <property type="match status" value="1"/>
</dbReference>
<evidence type="ECO:0000313" key="9">
    <source>
        <dbReference type="Proteomes" id="UP000034112"/>
    </source>
</evidence>
<dbReference type="InterPro" id="IPR016161">
    <property type="entry name" value="Ald_DH/histidinol_DH"/>
</dbReference>
<accession>A0A0G0ANX2</accession>
<dbReference type="EC" id="1.2.1.3" evidence="3"/>
<evidence type="ECO:0000256" key="6">
    <source>
        <dbReference type="RuleBase" id="RU003345"/>
    </source>
</evidence>
<dbReference type="InterPro" id="IPR015590">
    <property type="entry name" value="Aldehyde_DH_dom"/>
</dbReference>
<dbReference type="InterPro" id="IPR016162">
    <property type="entry name" value="Ald_DH_N"/>
</dbReference>
<dbReference type="EMBL" id="JOKZ01000031">
    <property type="protein sequence ID" value="KKP06199.1"/>
    <property type="molecule type" value="Genomic_DNA"/>
</dbReference>
<comment type="caution">
    <text evidence="8">The sequence shown here is derived from an EMBL/GenBank/DDBJ whole genome shotgun (WGS) entry which is preliminary data.</text>
</comment>
<dbReference type="GO" id="GO:0004029">
    <property type="term" value="F:aldehyde dehydrogenase (NAD+) activity"/>
    <property type="evidence" value="ECO:0007669"/>
    <property type="project" value="UniProtKB-EC"/>
</dbReference>
<evidence type="ECO:0000259" key="7">
    <source>
        <dbReference type="Pfam" id="PF00171"/>
    </source>
</evidence>
<gene>
    <name evidence="8" type="ORF">THAR02_01712</name>
</gene>